<sequence>MRAEVVDFISVPRWSSDPTPTSLNLSDTPAWIFPSLRFTQTQNWSRPSCEKMYPGESEQQLFEAQLDFFHKLGYSTAQVQAVQQKFGPCVDTDKVLGELVRVGASRDAKQEPVTTMSVLVPRGDVQTAGPTLQVPVTASSPESREDSGEDDDALRPIVIDGSNVAMSHGNKEVFSCLGIQLAVNFFLDRGHTEVTVFVPSWRKEQPRPDVPITDQHILRDLEKRKILVFTPSRRVAGKRVVCNDDCFIVKLAYESDGIIVSNDMYRDLQGEKPEWKRFIEERLLMYSFVNNKFMPPDDPLGRHGPNLENFLRRFPKAPKKQPCPYGKKCTYGIKCKFHHPERVKQSNRSFVDELRVNTKHPSTAQKQSSAWSSPVPGQSLSQVEDMAKKLTLGHEGGSVRKDHKNEHVVQVKVSHRSSKRAASKKEKTSKQSCSDYGSVRHGDSQEQLDSGLGSIDSQPVEAPWSVCDQQYRVTYSSCQQNHSVRQQYRPPKSASCSCCSHSPPSRGAAPVLQHRKRHSIGPVSSQHHDMTPYSPHHYPSYGTYPVSMPTYSQPTDFQPSRVHSHQQPYWSGPFGAHPPAIHSLSGECSQGDPAQGTQQSPSVEEREVVRKKLLAIFSAQLVDTAMDMFPQMMDPQMLVAEILMLQSQNRSLR</sequence>
<keyword evidence="7" id="KW-0378">Hydrolase</keyword>
<dbReference type="Proteomes" id="UP000265040">
    <property type="component" value="Chromosome 11"/>
</dbReference>
<proteinExistence type="inferred from homology"/>
<dbReference type="AlphaFoldDB" id="A0A3Q1HN40"/>
<keyword evidence="8 10" id="KW-0862">Zinc</keyword>
<dbReference type="Pfam" id="PF18039">
    <property type="entry name" value="UBA_6"/>
    <property type="match status" value="1"/>
</dbReference>
<feature type="compositionally biased region" description="Basic residues" evidence="11">
    <location>
        <begin position="413"/>
        <end position="422"/>
    </location>
</feature>
<feature type="compositionally biased region" description="Polar residues" evidence="11">
    <location>
        <begin position="359"/>
        <end position="381"/>
    </location>
</feature>
<evidence type="ECO:0000256" key="9">
    <source>
        <dbReference type="ARBA" id="ARBA00022842"/>
    </source>
</evidence>
<dbReference type="GO" id="GO:0005634">
    <property type="term" value="C:nucleus"/>
    <property type="evidence" value="ECO:0007669"/>
    <property type="project" value="TreeGrafter"/>
</dbReference>
<dbReference type="GO" id="GO:0008270">
    <property type="term" value="F:zinc ion binding"/>
    <property type="evidence" value="ECO:0007669"/>
    <property type="project" value="UniProtKB-KW"/>
</dbReference>
<feature type="domain" description="C3H1-type" evidence="12">
    <location>
        <begin position="317"/>
        <end position="342"/>
    </location>
</feature>
<evidence type="ECO:0000256" key="10">
    <source>
        <dbReference type="PROSITE-ProRule" id="PRU00723"/>
    </source>
</evidence>
<dbReference type="InterPro" id="IPR051101">
    <property type="entry name" value="ZC3H12/N4BP1_RNase_Reg"/>
</dbReference>
<dbReference type="Gene3D" id="3.40.50.11980">
    <property type="match status" value="1"/>
</dbReference>
<dbReference type="Pfam" id="PF11977">
    <property type="entry name" value="RNase_Zc3h12a"/>
    <property type="match status" value="1"/>
</dbReference>
<dbReference type="PANTHER" id="PTHR12876:SF10">
    <property type="entry name" value="ENDORIBONUCLEASE ZC3H12A"/>
    <property type="match status" value="1"/>
</dbReference>
<feature type="region of interest" description="Disordered" evidence="11">
    <location>
        <begin position="357"/>
        <end position="381"/>
    </location>
</feature>
<keyword evidence="9" id="KW-0460">Magnesium</keyword>
<evidence type="ECO:0000256" key="8">
    <source>
        <dbReference type="ARBA" id="ARBA00022833"/>
    </source>
</evidence>
<feature type="region of interest" description="Disordered" evidence="11">
    <location>
        <begin position="126"/>
        <end position="154"/>
    </location>
</feature>
<dbReference type="InterPro" id="IPR040546">
    <property type="entry name" value="Rege-1_UBA-like"/>
</dbReference>
<dbReference type="GO" id="GO:0016787">
    <property type="term" value="F:hydrolase activity"/>
    <property type="evidence" value="ECO:0007669"/>
    <property type="project" value="UniProtKB-KW"/>
</dbReference>
<keyword evidence="6 10" id="KW-0863">Zinc-finger</keyword>
<evidence type="ECO:0000256" key="4">
    <source>
        <dbReference type="ARBA" id="ARBA00022723"/>
    </source>
</evidence>
<dbReference type="GO" id="GO:0036464">
    <property type="term" value="C:cytoplasmic ribonucleoprotein granule"/>
    <property type="evidence" value="ECO:0007669"/>
    <property type="project" value="TreeGrafter"/>
</dbReference>
<dbReference type="InterPro" id="IPR000571">
    <property type="entry name" value="Znf_CCCH"/>
</dbReference>
<evidence type="ECO:0000256" key="11">
    <source>
        <dbReference type="SAM" id="MobiDB-lite"/>
    </source>
</evidence>
<evidence type="ECO:0000256" key="7">
    <source>
        <dbReference type="ARBA" id="ARBA00022801"/>
    </source>
</evidence>
<name>A0A3Q1HN40_ANATE</name>
<dbReference type="GO" id="GO:0003730">
    <property type="term" value="F:mRNA 3'-UTR binding"/>
    <property type="evidence" value="ECO:0007669"/>
    <property type="project" value="Ensembl"/>
</dbReference>
<dbReference type="PROSITE" id="PS50103">
    <property type="entry name" value="ZF_C3H1"/>
    <property type="match status" value="1"/>
</dbReference>
<keyword evidence="5" id="KW-0255">Endonuclease</keyword>
<dbReference type="Pfam" id="PF18561">
    <property type="entry name" value="Regnase_1_C"/>
    <property type="match status" value="1"/>
</dbReference>
<gene>
    <name evidence="13" type="primary">ZC3H12A</name>
</gene>
<dbReference type="PANTHER" id="PTHR12876">
    <property type="entry name" value="N4BP1-RELATED"/>
    <property type="match status" value="1"/>
</dbReference>
<reference evidence="13" key="1">
    <citation type="submission" date="2021-04" db="EMBL/GenBank/DDBJ databases">
        <authorList>
            <consortium name="Wellcome Sanger Institute Data Sharing"/>
        </authorList>
    </citation>
    <scope>NUCLEOTIDE SEQUENCE [LARGE SCALE GENOMIC DNA]</scope>
</reference>
<protein>
    <recommendedName>
        <fullName evidence="12">C3H1-type domain-containing protein</fullName>
    </recommendedName>
</protein>
<reference evidence="13" key="3">
    <citation type="submission" date="2025-09" db="UniProtKB">
        <authorList>
            <consortium name="Ensembl"/>
        </authorList>
    </citation>
    <scope>IDENTIFICATION</scope>
</reference>
<feature type="region of interest" description="Disordered" evidence="11">
    <location>
        <begin position="583"/>
        <end position="604"/>
    </location>
</feature>
<keyword evidence="14" id="KW-1185">Reference proteome</keyword>
<evidence type="ECO:0000256" key="6">
    <source>
        <dbReference type="ARBA" id="ARBA00022771"/>
    </source>
</evidence>
<dbReference type="InterPro" id="IPR040757">
    <property type="entry name" value="Regnase_1/ZC3H12_C"/>
</dbReference>
<evidence type="ECO:0000313" key="13">
    <source>
        <dbReference type="Ensembl" id="ENSATEP00000008809.3"/>
    </source>
</evidence>
<organism evidence="13 14">
    <name type="scientific">Anabas testudineus</name>
    <name type="common">Climbing perch</name>
    <name type="synonym">Anthias testudineus</name>
    <dbReference type="NCBI Taxonomy" id="64144"/>
    <lineage>
        <taxon>Eukaryota</taxon>
        <taxon>Metazoa</taxon>
        <taxon>Chordata</taxon>
        <taxon>Craniata</taxon>
        <taxon>Vertebrata</taxon>
        <taxon>Euteleostomi</taxon>
        <taxon>Actinopterygii</taxon>
        <taxon>Neopterygii</taxon>
        <taxon>Teleostei</taxon>
        <taxon>Neoteleostei</taxon>
        <taxon>Acanthomorphata</taxon>
        <taxon>Anabantaria</taxon>
        <taxon>Anabantiformes</taxon>
        <taxon>Anabantoidei</taxon>
        <taxon>Anabantidae</taxon>
        <taxon>Anabas</taxon>
    </lineage>
</organism>
<evidence type="ECO:0000256" key="2">
    <source>
        <dbReference type="ARBA" id="ARBA00010922"/>
    </source>
</evidence>
<dbReference type="CDD" id="cd18729">
    <property type="entry name" value="PIN_Zc3h12-like"/>
    <property type="match status" value="1"/>
</dbReference>
<dbReference type="STRING" id="64144.ENSATEP00000008809"/>
<evidence type="ECO:0000259" key="12">
    <source>
        <dbReference type="PROSITE" id="PS50103"/>
    </source>
</evidence>
<evidence type="ECO:0000313" key="14">
    <source>
        <dbReference type="Proteomes" id="UP000265040"/>
    </source>
</evidence>
<dbReference type="InterPro" id="IPR021869">
    <property type="entry name" value="RNase_Zc3h12_NYN"/>
</dbReference>
<keyword evidence="4 10" id="KW-0479">Metal-binding</keyword>
<comment type="similarity">
    <text evidence="2">Belongs to the ZC3H12 family.</text>
</comment>
<dbReference type="GO" id="GO:0061158">
    <property type="term" value="P:3'-UTR-mediated mRNA destabilization"/>
    <property type="evidence" value="ECO:0007669"/>
    <property type="project" value="TreeGrafter"/>
</dbReference>
<accession>A0A3Q1HN40</accession>
<feature type="zinc finger region" description="C3H1-type" evidence="10">
    <location>
        <begin position="317"/>
        <end position="342"/>
    </location>
</feature>
<keyword evidence="3" id="KW-0540">Nuclease</keyword>
<dbReference type="GeneTree" id="ENSGT00940000155107"/>
<dbReference type="FunFam" id="3.40.50.11980:FF:000001">
    <property type="entry name" value="ZC3H12A isoform 1"/>
    <property type="match status" value="1"/>
</dbReference>
<dbReference type="Ensembl" id="ENSATET00000008963.3">
    <property type="protein sequence ID" value="ENSATEP00000008809.3"/>
    <property type="gene ID" value="ENSATEG00000006140.3"/>
</dbReference>
<evidence type="ECO:0000256" key="1">
    <source>
        <dbReference type="ARBA" id="ARBA00001946"/>
    </source>
</evidence>
<evidence type="ECO:0000256" key="5">
    <source>
        <dbReference type="ARBA" id="ARBA00022759"/>
    </source>
</evidence>
<feature type="region of interest" description="Disordered" evidence="11">
    <location>
        <begin position="394"/>
        <end position="455"/>
    </location>
</feature>
<dbReference type="GO" id="GO:0004521">
    <property type="term" value="F:RNA endonuclease activity"/>
    <property type="evidence" value="ECO:0007669"/>
    <property type="project" value="TreeGrafter"/>
</dbReference>
<evidence type="ECO:0000256" key="3">
    <source>
        <dbReference type="ARBA" id="ARBA00022722"/>
    </source>
</evidence>
<reference evidence="13" key="2">
    <citation type="submission" date="2025-08" db="UniProtKB">
        <authorList>
            <consortium name="Ensembl"/>
        </authorList>
    </citation>
    <scope>IDENTIFICATION</scope>
</reference>
<feature type="compositionally biased region" description="Polar residues" evidence="11">
    <location>
        <begin position="128"/>
        <end position="141"/>
    </location>
</feature>
<comment type="cofactor">
    <cofactor evidence="1">
        <name>Mg(2+)</name>
        <dbReference type="ChEBI" id="CHEBI:18420"/>
    </cofactor>
</comment>
<feature type="compositionally biased region" description="Basic and acidic residues" evidence="11">
    <location>
        <begin position="397"/>
        <end position="409"/>
    </location>
</feature>